<comment type="cofactor">
    <cofactor evidence="1">
        <name>FAD</name>
        <dbReference type="ChEBI" id="CHEBI:57692"/>
    </cofactor>
    <text evidence="1">Binds 4 FAD per tetramer. Each FAD binding site is formed by three monomers.</text>
</comment>
<dbReference type="Proteomes" id="UP000018769">
    <property type="component" value="Chromosome I"/>
</dbReference>
<dbReference type="CDD" id="cd20175">
    <property type="entry name" value="ThyX"/>
    <property type="match status" value="1"/>
</dbReference>
<dbReference type="HAMAP" id="MF_01408">
    <property type="entry name" value="ThyX"/>
    <property type="match status" value="1"/>
</dbReference>
<keyword evidence="1" id="KW-0274">FAD</keyword>
<feature type="binding site" description="in other chain" evidence="1">
    <location>
        <begin position="120"/>
        <end position="124"/>
    </location>
    <ligand>
        <name>dUMP</name>
        <dbReference type="ChEBI" id="CHEBI:246422"/>
        <note>ligand shared between dimeric partners</note>
    </ligand>
</feature>
<protein>
    <recommendedName>
        <fullName evidence="1">Flavin-dependent thymidylate synthase</fullName>
        <shortName evidence="1">FDTS</shortName>
        <ecNumber evidence="1">2.1.1.148</ecNumber>
    </recommendedName>
    <alternativeName>
        <fullName evidence="1">FAD-dependent thymidylate synthase</fullName>
    </alternativeName>
    <alternativeName>
        <fullName evidence="1">Thymidylate synthase ThyX</fullName>
        <shortName evidence="1">TS</shortName>
        <shortName evidence="1">TSase</shortName>
    </alternativeName>
</protein>
<dbReference type="PANTHER" id="PTHR34934:SF1">
    <property type="entry name" value="FLAVIN-DEPENDENT THYMIDYLATE SYNTHASE"/>
    <property type="match status" value="1"/>
</dbReference>
<dbReference type="UniPathway" id="UPA00575"/>
<keyword evidence="1" id="KW-0285">Flavoprotein</keyword>
<dbReference type="HOGENOM" id="CLU_067790_0_0_7"/>
<feature type="binding site" evidence="1">
    <location>
        <position position="214"/>
    </location>
    <ligand>
        <name>dUMP</name>
        <dbReference type="ChEBI" id="CHEBI:246422"/>
        <note>ligand shared between dimeric partners</note>
    </ligand>
</feature>
<dbReference type="GO" id="GO:0050660">
    <property type="term" value="F:flavin adenine dinucleotide binding"/>
    <property type="evidence" value="ECO:0007669"/>
    <property type="project" value="UniProtKB-UniRule"/>
</dbReference>
<keyword evidence="3" id="KW-1185">Reference proteome</keyword>
<feature type="binding site" evidence="1">
    <location>
        <position position="209"/>
    </location>
    <ligand>
        <name>FAD</name>
        <dbReference type="ChEBI" id="CHEBI:57692"/>
        <note>ligand shared between neighboring subunits</note>
    </ligand>
</feature>
<dbReference type="RefSeq" id="WP_023792636.1">
    <property type="nucleotide sequence ID" value="NC_023003.1"/>
</dbReference>
<comment type="similarity">
    <text evidence="1">Belongs to the thymidylate synthase ThyX family.</text>
</comment>
<reference evidence="2 3" key="1">
    <citation type="journal article" date="2015" name="Biol. Direct">
        <title>Babela massiliensis, a representative of a widespread bacterial phylum with unusual adaptations to parasitism in amoebae.</title>
        <authorList>
            <person name="Pagnier I."/>
            <person name="Yutin N."/>
            <person name="Croce O."/>
            <person name="Makarova K.S."/>
            <person name="Wolf Y.I."/>
            <person name="Benamar S."/>
            <person name="Raoult D."/>
            <person name="Koonin E.V."/>
            <person name="La Scola B."/>
        </authorList>
    </citation>
    <scope>NUCLEOTIDE SEQUENCE [LARGE SCALE GENOMIC DNA]</scope>
    <source>
        <strain evidence="3">BABL1</strain>
    </source>
</reference>
<feature type="binding site" description="in other chain" evidence="1">
    <location>
        <position position="187"/>
    </location>
    <ligand>
        <name>dUMP</name>
        <dbReference type="ChEBI" id="CHEBI:246422"/>
        <note>ligand shared between dimeric partners</note>
    </ligand>
</feature>
<keyword evidence="1" id="KW-0489">Methyltransferase</keyword>
<feature type="binding site" evidence="1">
    <location>
        <begin position="203"/>
        <end position="205"/>
    </location>
    <ligand>
        <name>FAD</name>
        <dbReference type="ChEBI" id="CHEBI:57692"/>
        <note>ligand shared between neighboring subunits</note>
    </ligand>
</feature>
<comment type="subunit">
    <text evidence="1">Homotetramer.</text>
</comment>
<feature type="active site" description="Involved in ionization of N3 of dUMP, leading to its activation" evidence="1">
    <location>
        <position position="214"/>
    </location>
</feature>
<feature type="binding site" evidence="1">
    <location>
        <begin position="109"/>
        <end position="112"/>
    </location>
    <ligand>
        <name>dUMP</name>
        <dbReference type="ChEBI" id="CHEBI:246422"/>
        <note>ligand shared between dimeric partners</note>
    </ligand>
</feature>
<keyword evidence="1" id="KW-0808">Transferase</keyword>
<dbReference type="OrthoDB" id="9774464at2"/>
<comment type="catalytic activity">
    <reaction evidence="1">
        <text>dUMP + (6R)-5,10-methylene-5,6,7,8-tetrahydrofolate + NADPH + H(+) = dTMP + (6S)-5,6,7,8-tetrahydrofolate + NADP(+)</text>
        <dbReference type="Rhea" id="RHEA:29043"/>
        <dbReference type="ChEBI" id="CHEBI:15378"/>
        <dbReference type="ChEBI" id="CHEBI:15636"/>
        <dbReference type="ChEBI" id="CHEBI:57453"/>
        <dbReference type="ChEBI" id="CHEBI:57783"/>
        <dbReference type="ChEBI" id="CHEBI:58349"/>
        <dbReference type="ChEBI" id="CHEBI:63528"/>
        <dbReference type="ChEBI" id="CHEBI:246422"/>
        <dbReference type="EC" id="2.1.1.148"/>
    </reaction>
</comment>
<dbReference type="NCBIfam" id="TIGR02170">
    <property type="entry name" value="thyX"/>
    <property type="match status" value="1"/>
</dbReference>
<proteinExistence type="inferred from homology"/>
<dbReference type="EC" id="2.1.1.148" evidence="1"/>
<dbReference type="GO" id="GO:0032259">
    <property type="term" value="P:methylation"/>
    <property type="evidence" value="ECO:0007669"/>
    <property type="project" value="UniProtKB-KW"/>
</dbReference>
<dbReference type="GO" id="GO:0004799">
    <property type="term" value="F:thymidylate synthase activity"/>
    <property type="evidence" value="ECO:0007669"/>
    <property type="project" value="TreeGrafter"/>
</dbReference>
<feature type="binding site" evidence="1">
    <location>
        <position position="120"/>
    </location>
    <ligand>
        <name>FAD</name>
        <dbReference type="ChEBI" id="CHEBI:57692"/>
        <note>ligand shared between neighboring subunits</note>
    </ligand>
</feature>
<accession>V6DIU3</accession>
<dbReference type="GO" id="GO:0070402">
    <property type="term" value="F:NADPH binding"/>
    <property type="evidence" value="ECO:0007669"/>
    <property type="project" value="TreeGrafter"/>
</dbReference>
<evidence type="ECO:0000256" key="1">
    <source>
        <dbReference type="HAMAP-Rule" id="MF_01408"/>
    </source>
</evidence>
<dbReference type="GO" id="GO:0006231">
    <property type="term" value="P:dTMP biosynthetic process"/>
    <property type="evidence" value="ECO:0007669"/>
    <property type="project" value="UniProtKB-UniRule"/>
</dbReference>
<dbReference type="AlphaFoldDB" id="V6DIU3"/>
<dbReference type="InterPro" id="IPR003669">
    <property type="entry name" value="Thymidylate_synthase_ThyX"/>
</dbReference>
<comment type="pathway">
    <text evidence="1">Pyrimidine metabolism; dTTP biosynthesis.</text>
</comment>
<evidence type="ECO:0000313" key="3">
    <source>
        <dbReference type="Proteomes" id="UP000018769"/>
    </source>
</evidence>
<gene>
    <name evidence="1 2" type="primary">thyX</name>
    <name evidence="2" type="ORF">BABL1_gene_161</name>
</gene>
<dbReference type="GO" id="GO:0006235">
    <property type="term" value="P:dTTP biosynthetic process"/>
    <property type="evidence" value="ECO:0007669"/>
    <property type="project" value="UniProtKB-UniRule"/>
</dbReference>
<keyword evidence="1" id="KW-0521">NADP</keyword>
<dbReference type="eggNOG" id="COG1351">
    <property type="taxonomic scope" value="Bacteria"/>
</dbReference>
<organism evidence="2 3">
    <name type="scientific">Candidatus Babela massiliensis</name>
    <dbReference type="NCBI Taxonomy" id="673862"/>
    <lineage>
        <taxon>Bacteria</taxon>
        <taxon>Candidatus Babelota</taxon>
        <taxon>Candidatus Babeliae</taxon>
        <taxon>Candidatus Babeliales</taxon>
        <taxon>Candidatus Babeliaceae</taxon>
        <taxon>Candidatus Babela</taxon>
    </lineage>
</organism>
<feature type="binding site" evidence="1">
    <location>
        <begin position="112"/>
        <end position="114"/>
    </location>
    <ligand>
        <name>FAD</name>
        <dbReference type="ChEBI" id="CHEBI:57692"/>
        <note>ligand shared between neighboring subunits</note>
    </ligand>
</feature>
<dbReference type="PROSITE" id="PS51331">
    <property type="entry name" value="THYX"/>
    <property type="match status" value="1"/>
</dbReference>
<feature type="binding site" evidence="1">
    <location>
        <position position="89"/>
    </location>
    <ligand>
        <name>FAD</name>
        <dbReference type="ChEBI" id="CHEBI:57692"/>
        <note>ligand shared between neighboring subunits</note>
    </ligand>
</feature>
<dbReference type="STRING" id="673862.BABL1_gene_161"/>
<dbReference type="InterPro" id="IPR036098">
    <property type="entry name" value="Thymidylate_synthase_ThyX_sf"/>
</dbReference>
<comment type="function">
    <text evidence="1">Catalyzes the reductive methylation of 2'-deoxyuridine-5'-monophosphate (dUMP) to 2'-deoxythymidine-5'-monophosphate (dTMP) while utilizing 5,10-methylenetetrahydrofolate (mTHF) as the methyl donor, and NADPH and FADH(2) as the reductant.</text>
</comment>
<dbReference type="EMBL" id="HG793133">
    <property type="protein sequence ID" value="CDK30853.1"/>
    <property type="molecule type" value="Genomic_DNA"/>
</dbReference>
<dbReference type="KEGG" id="dpb:BABL1_gene_161"/>
<evidence type="ECO:0000313" key="2">
    <source>
        <dbReference type="EMBL" id="CDK30853.1"/>
    </source>
</evidence>
<dbReference type="PANTHER" id="PTHR34934">
    <property type="entry name" value="FLAVIN-DEPENDENT THYMIDYLATE SYNTHASE"/>
    <property type="match status" value="1"/>
</dbReference>
<name>V6DIU3_9BACT</name>
<dbReference type="GO" id="GO:0050797">
    <property type="term" value="F:thymidylate synthase (FAD) activity"/>
    <property type="evidence" value="ECO:0007669"/>
    <property type="project" value="UniProtKB-UniRule"/>
</dbReference>
<keyword evidence="1" id="KW-0545">Nucleotide biosynthesis</keyword>
<sequence length="255" mass="29973">MEDDNKKQKDLNSVLTEFLEDSYSKDTDSISKKLDPLEDNISSLELIRVSGSDLDIVNAARVSYGKVSTEVNERDEKLINYLMQYDHTSPFEHNQLSFRVKCPIYVSRQWMRHRMNSYNEISYRYVKADLEFYIPKNWRYQDKNNKQGSTGSFVDENLTQIYKDSIEKIMKNYELLLEKGVSREQARGLLPLATYTEFIYTCNLHSLMHFLKLRLSKDAQYEIRAYAKGLLELAKPHFPVALNAWQIKHGIFDII</sequence>
<dbReference type="Gene3D" id="3.30.1360.170">
    <property type="match status" value="1"/>
</dbReference>
<dbReference type="SUPFAM" id="SSF69796">
    <property type="entry name" value="Thymidylate synthase-complementing protein Thy1"/>
    <property type="match status" value="1"/>
</dbReference>
<dbReference type="Pfam" id="PF02511">
    <property type="entry name" value="Thy1"/>
    <property type="match status" value="1"/>
</dbReference>